<evidence type="ECO:0000313" key="2">
    <source>
        <dbReference type="EMBL" id="MFC6439343.1"/>
    </source>
</evidence>
<dbReference type="Pfam" id="PF04443">
    <property type="entry name" value="LuxE"/>
    <property type="match status" value="1"/>
</dbReference>
<gene>
    <name evidence="2" type="ORF">ACFP85_04165</name>
</gene>
<reference evidence="3" key="1">
    <citation type="journal article" date="2019" name="Int. J. Syst. Evol. Microbiol.">
        <title>The Global Catalogue of Microorganisms (GCM) 10K type strain sequencing project: providing services to taxonomists for standard genome sequencing and annotation.</title>
        <authorList>
            <consortium name="The Broad Institute Genomics Platform"/>
            <consortium name="The Broad Institute Genome Sequencing Center for Infectious Disease"/>
            <person name="Wu L."/>
            <person name="Ma J."/>
        </authorList>
    </citation>
    <scope>NUCLEOTIDE SEQUENCE [LARGE SCALE GENOMIC DNA]</scope>
    <source>
        <strain evidence="3">CGMCC 1.16031</strain>
    </source>
</reference>
<keyword evidence="3" id="KW-1185">Reference proteome</keyword>
<comment type="caution">
    <text evidence="2">The sequence shown here is derived from an EMBL/GenBank/DDBJ whole genome shotgun (WGS) entry which is preliminary data.</text>
</comment>
<organism evidence="2 3">
    <name type="scientific">Pseudobowmanella zhangzhouensis</name>
    <dbReference type="NCBI Taxonomy" id="1537679"/>
    <lineage>
        <taxon>Bacteria</taxon>
        <taxon>Pseudomonadati</taxon>
        <taxon>Pseudomonadota</taxon>
        <taxon>Gammaproteobacteria</taxon>
        <taxon>Alteromonadales</taxon>
        <taxon>Alteromonadaceae</taxon>
    </lineage>
</organism>
<evidence type="ECO:0000313" key="3">
    <source>
        <dbReference type="Proteomes" id="UP001596364"/>
    </source>
</evidence>
<accession>A0ABW1XGN0</accession>
<feature type="domain" description="Acyl-protein synthetase LuxE" evidence="1">
    <location>
        <begin position="7"/>
        <end position="355"/>
    </location>
</feature>
<evidence type="ECO:0000259" key="1">
    <source>
        <dbReference type="Pfam" id="PF04443"/>
    </source>
</evidence>
<dbReference type="EMBL" id="JBHSUS010000001">
    <property type="protein sequence ID" value="MFC6439343.1"/>
    <property type="molecule type" value="Genomic_DNA"/>
</dbReference>
<proteinExistence type="predicted"/>
<protein>
    <submittedName>
        <fullName evidence="2">Acyl-protein synthetase</fullName>
    </submittedName>
</protein>
<dbReference type="InterPro" id="IPR007534">
    <property type="entry name" value="LuxE"/>
</dbReference>
<dbReference type="Proteomes" id="UP001596364">
    <property type="component" value="Unassembled WGS sequence"/>
</dbReference>
<dbReference type="RefSeq" id="WP_131257363.1">
    <property type="nucleotide sequence ID" value="NZ_JBHSUS010000001.1"/>
</dbReference>
<dbReference type="SUPFAM" id="SSF56801">
    <property type="entry name" value="Acetyl-CoA synthetase-like"/>
    <property type="match status" value="1"/>
</dbReference>
<name>A0ABW1XGN0_9ALTE</name>
<sequence length="357" mass="39032">MTDLHAQIDELIQTVLPYGEAQGDKRARLLPIFNQLHQHHLQACGDYARLTGDVSAADSLEALPYVAVRLFKHLRLQSIAAGEVFKTLQSSGTTATTPATVVLDKFTAARQSKALVKILQASLGNARLPMLILDSKAVLKDRALFSARGAGIQGLAMFGRDHTYALDENMQPDWPAIDAFAEKYAGQAVLMFGFTFMVWAHVIEALKQANRRLPFENAILLHSGGWKKLIDQQVSDAVFQAGATEWLGTTQVTNFYGMAEQVGSVFVQCSHRHLHTPMCAEIIVRNPFTLAPCAVGETGLLQVLSVIPTSYPGFSLLTEDMGTLLGEDDCPCGWHGRYFSVQGRLPKTEVRGCSDAS</sequence>